<comment type="subcellular location">
    <subcellularLocation>
        <location evidence="1">Membrane</location>
        <topology evidence="1">Multi-pass membrane protein</topology>
    </subcellularLocation>
</comment>
<feature type="coiled-coil region" evidence="6">
    <location>
        <begin position="166"/>
        <end position="193"/>
    </location>
</feature>
<organism evidence="7 8">
    <name type="scientific">Ceratopteris richardii</name>
    <name type="common">Triangle waterfern</name>
    <dbReference type="NCBI Taxonomy" id="49495"/>
    <lineage>
        <taxon>Eukaryota</taxon>
        <taxon>Viridiplantae</taxon>
        <taxon>Streptophyta</taxon>
        <taxon>Embryophyta</taxon>
        <taxon>Tracheophyta</taxon>
        <taxon>Polypodiopsida</taxon>
        <taxon>Polypodiidae</taxon>
        <taxon>Polypodiales</taxon>
        <taxon>Pteridineae</taxon>
        <taxon>Pteridaceae</taxon>
        <taxon>Parkerioideae</taxon>
        <taxon>Ceratopteris</taxon>
    </lineage>
</organism>
<evidence type="ECO:0000313" key="7">
    <source>
        <dbReference type="EMBL" id="KAH7300473.1"/>
    </source>
</evidence>
<keyword evidence="6" id="KW-0175">Coiled coil</keyword>
<reference evidence="7" key="1">
    <citation type="submission" date="2021-08" db="EMBL/GenBank/DDBJ databases">
        <title>WGS assembly of Ceratopteris richardii.</title>
        <authorList>
            <person name="Marchant D.B."/>
            <person name="Chen G."/>
            <person name="Jenkins J."/>
            <person name="Shu S."/>
            <person name="Leebens-Mack J."/>
            <person name="Grimwood J."/>
            <person name="Schmutz J."/>
            <person name="Soltis P."/>
            <person name="Soltis D."/>
            <person name="Chen Z.-H."/>
        </authorList>
    </citation>
    <scope>NUCLEOTIDE SEQUENCE</scope>
    <source>
        <strain evidence="7">Whitten #5841</strain>
        <tissue evidence="7">Leaf</tissue>
    </source>
</reference>
<protein>
    <submittedName>
        <fullName evidence="7">Uncharacterized protein</fullName>
    </submittedName>
</protein>
<evidence type="ECO:0000256" key="2">
    <source>
        <dbReference type="ARBA" id="ARBA00006314"/>
    </source>
</evidence>
<dbReference type="InterPro" id="IPR029399">
    <property type="entry name" value="TMEM192"/>
</dbReference>
<keyword evidence="8" id="KW-1185">Reference proteome</keyword>
<dbReference type="PANTHER" id="PTHR31592">
    <property type="entry name" value="TRANSMEMBRANE PROTEIN 192"/>
    <property type="match status" value="1"/>
</dbReference>
<evidence type="ECO:0000256" key="3">
    <source>
        <dbReference type="ARBA" id="ARBA00022692"/>
    </source>
</evidence>
<name>A0A8T2RYH4_CERRI</name>
<keyword evidence="5" id="KW-0472">Membrane</keyword>
<evidence type="ECO:0000256" key="1">
    <source>
        <dbReference type="ARBA" id="ARBA00004141"/>
    </source>
</evidence>
<comment type="similarity">
    <text evidence="2">Belongs to the TMEM192 family.</text>
</comment>
<proteinExistence type="inferred from homology"/>
<evidence type="ECO:0000256" key="5">
    <source>
        <dbReference type="ARBA" id="ARBA00023136"/>
    </source>
</evidence>
<dbReference type="EMBL" id="CM035429">
    <property type="protein sequence ID" value="KAH7300473.1"/>
    <property type="molecule type" value="Genomic_DNA"/>
</dbReference>
<keyword evidence="3" id="KW-0812">Transmembrane</keyword>
<evidence type="ECO:0000256" key="4">
    <source>
        <dbReference type="ARBA" id="ARBA00022989"/>
    </source>
</evidence>
<gene>
    <name evidence="7" type="ORF">KP509_24G063900</name>
</gene>
<dbReference type="Proteomes" id="UP000825935">
    <property type="component" value="Chromosome 24"/>
</dbReference>
<sequence length="262" mass="29458">MMFFVHSSGKPSPIVRLKTCAINGAIVGAVYMRCSLCSPVWSVERPCCSRSMALWIIFAVTKEEGVGRGPGGGMGGCPGRIRWHNVSNLQPDVIYSLHSVIQPPSFLGDTRYLDGGRLAEQQALLLRYQQENLQYLHEEVLRLQESLSKYERSQDGAPQVDLVHILAAREQEVRAMTAERDQLQSELRLARDLIAERESSVAQIQAINDRFVEENERLRSMLAEWSSRTAKLELALEAEQVSNAELNRRLALLQHVPEESMG</sequence>
<comment type="caution">
    <text evidence="7">The sequence shown here is derived from an EMBL/GenBank/DDBJ whole genome shotgun (WGS) entry which is preliminary data.</text>
</comment>
<evidence type="ECO:0000313" key="8">
    <source>
        <dbReference type="Proteomes" id="UP000825935"/>
    </source>
</evidence>
<dbReference type="PANTHER" id="PTHR31592:SF1">
    <property type="entry name" value="TRANSMEMBRANE PROTEIN 192"/>
    <property type="match status" value="1"/>
</dbReference>
<evidence type="ECO:0000256" key="6">
    <source>
        <dbReference type="SAM" id="Coils"/>
    </source>
</evidence>
<dbReference type="AlphaFoldDB" id="A0A8T2RYH4"/>
<dbReference type="OrthoDB" id="564295at2759"/>
<keyword evidence="4" id="KW-1133">Transmembrane helix</keyword>
<dbReference type="GO" id="GO:0005765">
    <property type="term" value="C:lysosomal membrane"/>
    <property type="evidence" value="ECO:0007669"/>
    <property type="project" value="TreeGrafter"/>
</dbReference>
<accession>A0A8T2RYH4</accession>
<dbReference type="GO" id="GO:0005770">
    <property type="term" value="C:late endosome"/>
    <property type="evidence" value="ECO:0007669"/>
    <property type="project" value="TreeGrafter"/>
</dbReference>